<evidence type="ECO:0008006" key="3">
    <source>
        <dbReference type="Google" id="ProtNLM"/>
    </source>
</evidence>
<organism evidence="1 2">
    <name type="scientific">Shackletoniella antarctica</name>
    <dbReference type="NCBI Taxonomy" id="268115"/>
    <lineage>
        <taxon>Bacteria</taxon>
        <taxon>Bacillati</taxon>
        <taxon>Cyanobacteriota</taxon>
        <taxon>Cyanophyceae</taxon>
        <taxon>Oculatellales</taxon>
        <taxon>Oculatellaceae</taxon>
        <taxon>Shackletoniella</taxon>
    </lineage>
</organism>
<dbReference type="Pfam" id="PF18845">
    <property type="entry name" value="baeRF_family3"/>
    <property type="match status" value="1"/>
</dbReference>
<evidence type="ECO:0000313" key="1">
    <source>
        <dbReference type="EMBL" id="PZO35911.1"/>
    </source>
</evidence>
<proteinExistence type="predicted"/>
<dbReference type="AlphaFoldDB" id="A0A2W4XJH2"/>
<accession>A0A2W4XJH2</accession>
<evidence type="ECO:0000313" key="2">
    <source>
        <dbReference type="Proteomes" id="UP000249081"/>
    </source>
</evidence>
<protein>
    <recommendedName>
        <fullName evidence="3">Chemotaxis protein</fullName>
    </recommendedName>
</protein>
<dbReference type="Proteomes" id="UP000249081">
    <property type="component" value="Unassembled WGS sequence"/>
</dbReference>
<sequence length="358" mass="39767">MITRQDLKELQALTKVPALSLLLPTHRTSPDNKQDPIRVKNLVTEATDRLSEEFSTRELEPLLKNLEELVEEIDYDYALDGLALFVAADFAKKFYLPFTVPKRVIIDQSFATRDLVYGLRRAQRYWVFLLSQNASRLLAGVGETLKEVNNKDFPLQMEGPGATTAPPGSADSAYVDDRHRRFFQSVDQAFTAYAADDSLPIIVGGVIRQISFFQEVSQYQSQIAGTITGNFDSATEAELMPQVWPIVQEVRAKQRADALAALDTAMGEKKVASAPEEIWQFANEGRGQLLLVENGYHIPAVVDEKGGLKIVDAKGGTEVMDDAIDEIMEAVLAKGGEVMLMDDGVLADYDRMALTLRY</sequence>
<dbReference type="EMBL" id="QBMN01000155">
    <property type="protein sequence ID" value="PZO35911.1"/>
    <property type="molecule type" value="Genomic_DNA"/>
</dbReference>
<gene>
    <name evidence="1" type="ORF">DCF17_18020</name>
</gene>
<reference evidence="2" key="1">
    <citation type="submission" date="2018-04" db="EMBL/GenBank/DDBJ databases">
        <authorList>
            <person name="Cornet L."/>
        </authorList>
    </citation>
    <scope>NUCLEOTIDE SEQUENCE [LARGE SCALE GENOMIC DNA]</scope>
</reference>
<comment type="caution">
    <text evidence="1">The sequence shown here is derived from an EMBL/GenBank/DDBJ whole genome shotgun (WGS) entry which is preliminary data.</text>
</comment>
<dbReference type="InterPro" id="IPR041289">
    <property type="entry name" value="Bact_RF_family3"/>
</dbReference>
<reference evidence="1 2" key="2">
    <citation type="submission" date="2018-06" db="EMBL/GenBank/DDBJ databases">
        <title>Metagenomic assembly of (sub)arctic Cyanobacteria and their associated microbiome from non-axenic cultures.</title>
        <authorList>
            <person name="Baurain D."/>
        </authorList>
    </citation>
    <scope>NUCLEOTIDE SEQUENCE [LARGE SCALE GENOMIC DNA]</scope>
    <source>
        <strain evidence="1">ULC041bin1</strain>
    </source>
</reference>
<name>A0A2W4XJH2_9CYAN</name>